<comment type="caution">
    <text evidence="2">The sequence shown here is derived from an EMBL/GenBank/DDBJ whole genome shotgun (WGS) entry which is preliminary data.</text>
</comment>
<accession>A0ABQ7J4N3</accession>
<comment type="similarity">
    <text evidence="1">Belongs to the STXBP/unc-18/SEC1 family.</text>
</comment>
<keyword evidence="3" id="KW-1185">Reference proteome</keyword>
<gene>
    <name evidence="2" type="ORF">IE077_002019</name>
</gene>
<dbReference type="InterPro" id="IPR027482">
    <property type="entry name" value="Sec1-like_dom2"/>
</dbReference>
<evidence type="ECO:0000313" key="2">
    <source>
        <dbReference type="EMBL" id="KAF8818521.1"/>
    </source>
</evidence>
<protein>
    <submittedName>
        <fullName evidence="2">Sec1 family protein</fullName>
    </submittedName>
</protein>
<evidence type="ECO:0000256" key="1">
    <source>
        <dbReference type="ARBA" id="ARBA00009884"/>
    </source>
</evidence>
<name>A0ABQ7J4N3_9APIC</name>
<dbReference type="SUPFAM" id="SSF56815">
    <property type="entry name" value="Sec1/munc18-like (SM) proteins"/>
    <property type="match status" value="1"/>
</dbReference>
<organism evidence="2 3">
    <name type="scientific">Cardiosporidium cionae</name>
    <dbReference type="NCBI Taxonomy" id="476202"/>
    <lineage>
        <taxon>Eukaryota</taxon>
        <taxon>Sar</taxon>
        <taxon>Alveolata</taxon>
        <taxon>Apicomplexa</taxon>
        <taxon>Aconoidasida</taxon>
        <taxon>Nephromycida</taxon>
        <taxon>Cardiosporidium</taxon>
    </lineage>
</organism>
<dbReference type="InterPro" id="IPR036045">
    <property type="entry name" value="Sec1-like_sf"/>
</dbReference>
<proteinExistence type="inferred from homology"/>
<reference evidence="2 3" key="1">
    <citation type="journal article" date="2020" name="bioRxiv">
        <title>Metabolic contributions of an alphaproteobacterial endosymbiont in the apicomplexan Cardiosporidium cionae.</title>
        <authorList>
            <person name="Hunter E.S."/>
            <person name="Paight C.J."/>
            <person name="Lane C.E."/>
        </authorList>
    </citation>
    <scope>NUCLEOTIDE SEQUENCE [LARGE SCALE GENOMIC DNA]</scope>
    <source>
        <strain evidence="2">ESH_2018</strain>
    </source>
</reference>
<dbReference type="Pfam" id="PF00995">
    <property type="entry name" value="Sec1"/>
    <property type="match status" value="1"/>
</dbReference>
<dbReference type="EMBL" id="JADAQX010001064">
    <property type="protein sequence ID" value="KAF8818521.1"/>
    <property type="molecule type" value="Genomic_DNA"/>
</dbReference>
<dbReference type="Gene3D" id="3.40.50.1910">
    <property type="match status" value="1"/>
</dbReference>
<dbReference type="InterPro" id="IPR001619">
    <property type="entry name" value="Sec1-like"/>
</dbReference>
<dbReference type="PANTHER" id="PTHR11679">
    <property type="entry name" value="VESICLE PROTEIN SORTING-ASSOCIATED"/>
    <property type="match status" value="1"/>
</dbReference>
<evidence type="ECO:0000313" key="3">
    <source>
        <dbReference type="Proteomes" id="UP000823046"/>
    </source>
</evidence>
<dbReference type="Proteomes" id="UP000823046">
    <property type="component" value="Unassembled WGS sequence"/>
</dbReference>
<sequence length="121" mass="13169">MSKCAKGTLSGGIYPYVETPKSSTKTATEEWSGFSNSGTQWDYTSTMDALQVPEKSSKMDGTSKKTILVFILGDITFAEMRCAYEVSNALNVNVYIGGTAVTTPSKLIDMLKHCRTNASYL</sequence>